<reference evidence="1" key="1">
    <citation type="submission" date="2021-03" db="EMBL/GenBank/DDBJ databases">
        <title>Ottowia sp. 27C isolated from the cloaca of a Giant Asian pond turtle (Heosemys grandis).</title>
        <authorList>
            <person name="Spergser J."/>
            <person name="Busse H.-J."/>
        </authorList>
    </citation>
    <scope>NUCLEOTIDE SEQUENCE</scope>
    <source>
        <strain evidence="1">27C</strain>
    </source>
</reference>
<accession>A0A975CDV8</accession>
<evidence type="ECO:0000313" key="2">
    <source>
        <dbReference type="Proteomes" id="UP000663903"/>
    </source>
</evidence>
<sequence length="106" mass="12076">MIQALRPLAQAALNVGRRMAGPRTATLADLARIRRAMGEQVLDCELKVARRVRTQLDSAATVLQLWLLRSEIYQAVSDQFGQHEAMRRVKRLKPLFEGLLPERQLK</sequence>
<dbReference type="EMBL" id="CP071796">
    <property type="protein sequence ID" value="QTD44633.1"/>
    <property type="molecule type" value="Genomic_DNA"/>
</dbReference>
<protein>
    <submittedName>
        <fullName evidence="1">Uncharacterized protein</fullName>
    </submittedName>
</protein>
<gene>
    <name evidence="1" type="ORF">J1M35_16300</name>
</gene>
<organism evidence="1 2">
    <name type="scientific">Ottowia testudinis</name>
    <dbReference type="NCBI Taxonomy" id="2816950"/>
    <lineage>
        <taxon>Bacteria</taxon>
        <taxon>Pseudomonadati</taxon>
        <taxon>Pseudomonadota</taxon>
        <taxon>Betaproteobacteria</taxon>
        <taxon>Burkholderiales</taxon>
        <taxon>Comamonadaceae</taxon>
        <taxon>Ottowia</taxon>
    </lineage>
</organism>
<dbReference type="Proteomes" id="UP000663903">
    <property type="component" value="Chromosome"/>
</dbReference>
<keyword evidence="2" id="KW-1185">Reference proteome</keyword>
<proteinExistence type="predicted"/>
<dbReference type="RefSeq" id="WP_208008197.1">
    <property type="nucleotide sequence ID" value="NZ_CP071796.1"/>
</dbReference>
<dbReference type="KEGG" id="otd:J1M35_16300"/>
<evidence type="ECO:0000313" key="1">
    <source>
        <dbReference type="EMBL" id="QTD44633.1"/>
    </source>
</evidence>
<name>A0A975CDV8_9BURK</name>
<dbReference type="AlphaFoldDB" id="A0A975CDV8"/>